<reference evidence="2 3" key="1">
    <citation type="submission" date="2020-02" db="EMBL/GenBank/DDBJ databases">
        <title>Aliifodinibius halophilus 2W32, complete genome.</title>
        <authorList>
            <person name="Li Y."/>
            <person name="Wu S."/>
        </authorList>
    </citation>
    <scope>NUCLEOTIDE SEQUENCE [LARGE SCALE GENOMIC DNA]</scope>
    <source>
        <strain evidence="2 3">2W32</strain>
    </source>
</reference>
<keyword evidence="1" id="KW-1133">Transmembrane helix</keyword>
<dbReference type="EMBL" id="JAALLS010000002">
    <property type="protein sequence ID" value="NGP87224.1"/>
    <property type="molecule type" value="Genomic_DNA"/>
</dbReference>
<dbReference type="AlphaFoldDB" id="A0A6M1T7W8"/>
<evidence type="ECO:0000313" key="3">
    <source>
        <dbReference type="Proteomes" id="UP000479132"/>
    </source>
</evidence>
<sequence>MTFLKRYTRKQLNVILGILLIIAAIVFGKTGPYTFMKNLVASMGGSITLAVAVAMGVILLCLTSGVFLLRRS</sequence>
<dbReference type="RefSeq" id="WP_165265773.1">
    <property type="nucleotide sequence ID" value="NZ_JAALLS010000002.1"/>
</dbReference>
<keyword evidence="3" id="KW-1185">Reference proteome</keyword>
<gene>
    <name evidence="2" type="ORF">G3569_02565</name>
</gene>
<dbReference type="Proteomes" id="UP000479132">
    <property type="component" value="Unassembled WGS sequence"/>
</dbReference>
<comment type="caution">
    <text evidence="2">The sequence shown here is derived from an EMBL/GenBank/DDBJ whole genome shotgun (WGS) entry which is preliminary data.</text>
</comment>
<feature type="transmembrane region" description="Helical" evidence="1">
    <location>
        <begin position="47"/>
        <end position="69"/>
    </location>
</feature>
<organism evidence="2 3">
    <name type="scientific">Fodinibius halophilus</name>
    <dbReference type="NCBI Taxonomy" id="1736908"/>
    <lineage>
        <taxon>Bacteria</taxon>
        <taxon>Pseudomonadati</taxon>
        <taxon>Balneolota</taxon>
        <taxon>Balneolia</taxon>
        <taxon>Balneolales</taxon>
        <taxon>Balneolaceae</taxon>
        <taxon>Fodinibius</taxon>
    </lineage>
</organism>
<protein>
    <submittedName>
        <fullName evidence="2">Uncharacterized protein</fullName>
    </submittedName>
</protein>
<proteinExistence type="predicted"/>
<feature type="transmembrane region" description="Helical" evidence="1">
    <location>
        <begin position="12"/>
        <end position="35"/>
    </location>
</feature>
<keyword evidence="1" id="KW-0472">Membrane</keyword>
<evidence type="ECO:0000256" key="1">
    <source>
        <dbReference type="SAM" id="Phobius"/>
    </source>
</evidence>
<evidence type="ECO:0000313" key="2">
    <source>
        <dbReference type="EMBL" id="NGP87224.1"/>
    </source>
</evidence>
<keyword evidence="1" id="KW-0812">Transmembrane</keyword>
<name>A0A6M1T7W8_9BACT</name>
<accession>A0A6M1T7W8</accession>